<keyword evidence="3" id="KW-1185">Reference proteome</keyword>
<name>F5XJT9_MICPN</name>
<feature type="transmembrane region" description="Helical" evidence="1">
    <location>
        <begin position="56"/>
        <end position="76"/>
    </location>
</feature>
<feature type="transmembrane region" description="Helical" evidence="1">
    <location>
        <begin position="184"/>
        <end position="207"/>
    </location>
</feature>
<keyword evidence="1" id="KW-0472">Membrane</keyword>
<feature type="transmembrane region" description="Helical" evidence="1">
    <location>
        <begin position="148"/>
        <end position="172"/>
    </location>
</feature>
<evidence type="ECO:0000313" key="3">
    <source>
        <dbReference type="Proteomes" id="UP000007947"/>
    </source>
</evidence>
<keyword evidence="1" id="KW-1133">Transmembrane helix</keyword>
<organism evidence="2 3">
    <name type="scientific">Microlunatus phosphovorus (strain ATCC 700054 / DSM 10555 / JCM 9379 / NBRC 101784 / NCIMB 13414 / VKM Ac-1990 / NM-1)</name>
    <dbReference type="NCBI Taxonomy" id="1032480"/>
    <lineage>
        <taxon>Bacteria</taxon>
        <taxon>Bacillati</taxon>
        <taxon>Actinomycetota</taxon>
        <taxon>Actinomycetes</taxon>
        <taxon>Propionibacteriales</taxon>
        <taxon>Propionibacteriaceae</taxon>
        <taxon>Microlunatus</taxon>
    </lineage>
</organism>
<dbReference type="AlphaFoldDB" id="F5XJT9"/>
<feature type="transmembrane region" description="Helical" evidence="1">
    <location>
        <begin position="12"/>
        <end position="36"/>
    </location>
</feature>
<accession>F5XJT9</accession>
<keyword evidence="1" id="KW-0812">Transmembrane</keyword>
<feature type="transmembrane region" description="Helical" evidence="1">
    <location>
        <begin position="116"/>
        <end position="136"/>
    </location>
</feature>
<dbReference type="KEGG" id="mph:MLP_53430"/>
<feature type="transmembrane region" description="Helical" evidence="1">
    <location>
        <begin position="88"/>
        <end position="110"/>
    </location>
</feature>
<evidence type="ECO:0000256" key="1">
    <source>
        <dbReference type="SAM" id="Phobius"/>
    </source>
</evidence>
<dbReference type="STRING" id="1032480.MLP_53430"/>
<gene>
    <name evidence="2" type="ordered locus">MLP_53430</name>
</gene>
<dbReference type="RefSeq" id="WP_013866168.1">
    <property type="nucleotide sequence ID" value="NC_015635.1"/>
</dbReference>
<reference evidence="2 3" key="1">
    <citation type="submission" date="2011-05" db="EMBL/GenBank/DDBJ databases">
        <title>Whole genome sequence of Microlunatus phosphovorus NM-1.</title>
        <authorList>
            <person name="Hosoyama A."/>
            <person name="Sasaki K."/>
            <person name="Harada T."/>
            <person name="Igarashi R."/>
            <person name="Kawakoshi A."/>
            <person name="Sasagawa M."/>
            <person name="Fukada J."/>
            <person name="Nakamura S."/>
            <person name="Katano Y."/>
            <person name="Hanada S."/>
            <person name="Kamagata Y."/>
            <person name="Nakamura N."/>
            <person name="Yamazaki S."/>
            <person name="Fujita N."/>
        </authorList>
    </citation>
    <scope>NUCLEOTIDE SEQUENCE [LARGE SCALE GENOMIC DNA]</scope>
    <source>
        <strain evidence="3">ATCC 700054 / DSM 10555 / JCM 9379 / NBRC 101784 / NCIMB 13414 / VKM Ac-1990 / NM-1</strain>
    </source>
</reference>
<evidence type="ECO:0000313" key="2">
    <source>
        <dbReference type="EMBL" id="BAK38357.1"/>
    </source>
</evidence>
<protein>
    <submittedName>
        <fullName evidence="2">Uncharacterized protein</fullName>
    </submittedName>
</protein>
<dbReference type="Proteomes" id="UP000007947">
    <property type="component" value="Chromosome"/>
</dbReference>
<dbReference type="HOGENOM" id="CLU_1164802_0_0_11"/>
<proteinExistence type="predicted"/>
<sequence>MTGSTPDSLARGPFRTALACGIVGLIANVLLVGFFALDYSAARETPWGWLGFANDLVGTVEFALFIPVIAAVARLLPAGHAMKAITGLALVATAGLVVVSLALVVGAMTFEVQVRYVMGFLVVLYGWLLAVSSVGHRANALPRPVTRFGLLLGVSWPAALLLTLAGLLIGGVDLSAQQFGMPGVLLVIPAVILGFINWLALPVWPLLVAATVFRARPPVAAVKPATVSENVSKKGDFR</sequence>
<dbReference type="EMBL" id="AP012204">
    <property type="protein sequence ID" value="BAK38357.1"/>
    <property type="molecule type" value="Genomic_DNA"/>
</dbReference>